<feature type="domain" description="Zinc-ribbon" evidence="2">
    <location>
        <begin position="29"/>
        <end position="51"/>
    </location>
</feature>
<dbReference type="EMBL" id="PGTM01000062">
    <property type="protein sequence ID" value="PJF36335.1"/>
    <property type="molecule type" value="Genomic_DNA"/>
</dbReference>
<name>A0A2M8PFL0_9CHLR</name>
<dbReference type="AlphaFoldDB" id="A0A2M8PFL0"/>
<evidence type="ECO:0000259" key="2">
    <source>
        <dbReference type="Pfam" id="PF13240"/>
    </source>
</evidence>
<dbReference type="Gene3D" id="4.10.1060.50">
    <property type="match status" value="1"/>
</dbReference>
<dbReference type="Proteomes" id="UP000229681">
    <property type="component" value="Unassembled WGS sequence"/>
</dbReference>
<feature type="transmembrane region" description="Helical" evidence="1">
    <location>
        <begin position="156"/>
        <end position="173"/>
    </location>
</feature>
<evidence type="ECO:0000256" key="1">
    <source>
        <dbReference type="SAM" id="Phobius"/>
    </source>
</evidence>
<reference evidence="3 4" key="1">
    <citation type="submission" date="2017-11" db="EMBL/GenBank/DDBJ databases">
        <title>Evolution of Phototrophy in the Chloroflexi Phylum Driven by Horizontal Gene Transfer.</title>
        <authorList>
            <person name="Ward L.M."/>
            <person name="Hemp J."/>
            <person name="Shih P.M."/>
            <person name="Mcglynn S.E."/>
            <person name="Fischer W."/>
        </authorList>
    </citation>
    <scope>NUCLEOTIDE SEQUENCE [LARGE SCALE GENOMIC DNA]</scope>
    <source>
        <strain evidence="3">JP3_13</strain>
    </source>
</reference>
<gene>
    <name evidence="3" type="ORF">CUN49_06045</name>
</gene>
<keyword evidence="1" id="KW-0472">Membrane</keyword>
<keyword evidence="1" id="KW-1133">Transmembrane helix</keyword>
<organism evidence="3 4">
    <name type="scientific">Candidatus Thermofonsia Clade 1 bacterium</name>
    <dbReference type="NCBI Taxonomy" id="2364210"/>
    <lineage>
        <taxon>Bacteria</taxon>
        <taxon>Bacillati</taxon>
        <taxon>Chloroflexota</taxon>
        <taxon>Candidatus Thermofontia</taxon>
        <taxon>Candidatus Thermofonsia Clade 1</taxon>
    </lineage>
</organism>
<proteinExistence type="predicted"/>
<protein>
    <recommendedName>
        <fullName evidence="2">Zinc-ribbon domain-containing protein</fullName>
    </recommendedName>
</protein>
<evidence type="ECO:0000313" key="3">
    <source>
        <dbReference type="EMBL" id="PJF36335.1"/>
    </source>
</evidence>
<feature type="transmembrane region" description="Helical" evidence="1">
    <location>
        <begin position="133"/>
        <end position="150"/>
    </location>
</feature>
<comment type="caution">
    <text evidence="3">The sequence shown here is derived from an EMBL/GenBank/DDBJ whole genome shotgun (WGS) entry which is preliminary data.</text>
</comment>
<dbReference type="InterPro" id="IPR026870">
    <property type="entry name" value="Zinc_ribbon_dom"/>
</dbReference>
<feature type="transmembrane region" description="Helical" evidence="1">
    <location>
        <begin position="104"/>
        <end position="121"/>
    </location>
</feature>
<accession>A0A2M8PFL0</accession>
<evidence type="ECO:0000313" key="4">
    <source>
        <dbReference type="Proteomes" id="UP000229681"/>
    </source>
</evidence>
<dbReference type="Pfam" id="PF13240">
    <property type="entry name" value="Zn_Ribbon_1"/>
    <property type="match status" value="1"/>
</dbReference>
<keyword evidence="1" id="KW-0812">Transmembrane</keyword>
<dbReference type="InterPro" id="IPR038587">
    <property type="entry name" value="Ribosomal_eL40_sf"/>
</dbReference>
<sequence length="180" mass="19322">MSDRKLGLRLEADGELPDLAALEVGELLYCTQCGTINPANARFCRKCGDSLEEQQAESIGLATLTQAKRKKAQPSGSQHNAFALATLQVITMFSLGLLSMTALVFEQAAALIPIILAWFLTEAVRQSSHKGISIGRAVVSVFTILLVAFLGMGALVFGQGGAIILLMLAWFLIEAVRYHA</sequence>